<evidence type="ECO:0000313" key="2">
    <source>
        <dbReference type="EMBL" id="PJC33216.1"/>
    </source>
</evidence>
<proteinExistence type="predicted"/>
<reference evidence="3" key="1">
    <citation type="submission" date="2017-09" db="EMBL/GenBank/DDBJ databases">
        <title>Depth-based differentiation of microbial function through sediment-hosted aquifers and enrichment of novel symbionts in the deep terrestrial subsurface.</title>
        <authorList>
            <person name="Probst A.J."/>
            <person name="Ladd B."/>
            <person name="Jarett J.K."/>
            <person name="Geller-Mcgrath D.E."/>
            <person name="Sieber C.M.K."/>
            <person name="Emerson J.B."/>
            <person name="Anantharaman K."/>
            <person name="Thomas B.C."/>
            <person name="Malmstrom R."/>
            <person name="Stieglmeier M."/>
            <person name="Klingl A."/>
            <person name="Woyke T."/>
            <person name="Ryan C.M."/>
            <person name="Banfield J.F."/>
        </authorList>
    </citation>
    <scope>NUCLEOTIDE SEQUENCE [LARGE SCALE GENOMIC DNA]</scope>
</reference>
<protein>
    <submittedName>
        <fullName evidence="2">Uncharacterized protein</fullName>
    </submittedName>
</protein>
<comment type="caution">
    <text evidence="2">The sequence shown here is derived from an EMBL/GenBank/DDBJ whole genome shotgun (WGS) entry which is preliminary data.</text>
</comment>
<feature type="transmembrane region" description="Helical" evidence="1">
    <location>
        <begin position="12"/>
        <end position="29"/>
    </location>
</feature>
<dbReference type="AlphaFoldDB" id="A0A2M8F1P9"/>
<sequence>MDEFFSYVSKGVIIIPIVIIVLSLLIKFNQNNQPSFKTMTVISPTITATPTIINKINIDLNGPWVCRYKNNQQEYSLFIKNKKISLEIKADDQTKKYDLSQYSGLLGNLINLDMDRLESMAKPYLPKGVDLKTLVKTCKKEEF</sequence>
<dbReference type="Proteomes" id="UP000230580">
    <property type="component" value="Unassembled WGS sequence"/>
</dbReference>
<keyword evidence="1" id="KW-0812">Transmembrane</keyword>
<dbReference type="EMBL" id="PFRZ01000049">
    <property type="protein sequence ID" value="PJC33216.1"/>
    <property type="molecule type" value="Genomic_DNA"/>
</dbReference>
<evidence type="ECO:0000256" key="1">
    <source>
        <dbReference type="SAM" id="Phobius"/>
    </source>
</evidence>
<accession>A0A2M8F1P9</accession>
<keyword evidence="1" id="KW-1133">Transmembrane helix</keyword>
<keyword evidence="1" id="KW-0472">Membrane</keyword>
<gene>
    <name evidence="2" type="ORF">CO048_03570</name>
</gene>
<organism evidence="2 3">
    <name type="scientific">Candidatus Roizmanbacteria bacterium CG_4_9_14_0_2_um_filter_35_15</name>
    <dbReference type="NCBI Taxonomy" id="1974836"/>
    <lineage>
        <taxon>Bacteria</taxon>
        <taxon>Candidatus Roizmaniibacteriota</taxon>
    </lineage>
</organism>
<evidence type="ECO:0000313" key="3">
    <source>
        <dbReference type="Proteomes" id="UP000230580"/>
    </source>
</evidence>
<name>A0A2M8F1P9_9BACT</name>